<evidence type="ECO:0000313" key="3">
    <source>
        <dbReference type="Proteomes" id="UP001148614"/>
    </source>
</evidence>
<evidence type="ECO:0000313" key="2">
    <source>
        <dbReference type="EMBL" id="KAJ3563397.1"/>
    </source>
</evidence>
<dbReference type="AlphaFoldDB" id="A0A9W8N936"/>
<gene>
    <name evidence="2" type="ORF">NPX13_g8214</name>
</gene>
<feature type="region of interest" description="Disordered" evidence="1">
    <location>
        <begin position="81"/>
        <end position="104"/>
    </location>
</feature>
<comment type="caution">
    <text evidence="2">The sequence shown here is derived from an EMBL/GenBank/DDBJ whole genome shotgun (WGS) entry which is preliminary data.</text>
</comment>
<feature type="compositionally biased region" description="Low complexity" evidence="1">
    <location>
        <begin position="19"/>
        <end position="29"/>
    </location>
</feature>
<reference evidence="2" key="1">
    <citation type="submission" date="2022-07" db="EMBL/GenBank/DDBJ databases">
        <title>Genome Sequence of Xylaria arbuscula.</title>
        <authorList>
            <person name="Buettner E."/>
        </authorList>
    </citation>
    <scope>NUCLEOTIDE SEQUENCE</scope>
    <source>
        <strain evidence="2">VT107</strain>
    </source>
</reference>
<evidence type="ECO:0000256" key="1">
    <source>
        <dbReference type="SAM" id="MobiDB-lite"/>
    </source>
</evidence>
<dbReference type="EMBL" id="JANPWZ010001766">
    <property type="protein sequence ID" value="KAJ3563397.1"/>
    <property type="molecule type" value="Genomic_DNA"/>
</dbReference>
<name>A0A9W8N936_9PEZI</name>
<organism evidence="2 3">
    <name type="scientific">Xylaria arbuscula</name>
    <dbReference type="NCBI Taxonomy" id="114810"/>
    <lineage>
        <taxon>Eukaryota</taxon>
        <taxon>Fungi</taxon>
        <taxon>Dikarya</taxon>
        <taxon>Ascomycota</taxon>
        <taxon>Pezizomycotina</taxon>
        <taxon>Sordariomycetes</taxon>
        <taxon>Xylariomycetidae</taxon>
        <taxon>Xylariales</taxon>
        <taxon>Xylariaceae</taxon>
        <taxon>Xylaria</taxon>
    </lineage>
</organism>
<keyword evidence="3" id="KW-1185">Reference proteome</keyword>
<sequence length="104" mass="10874">MLEWQKKGGGAGNPGVVRSSPASQASQSPCQKPMITAFCAIADNISKGMGADGLHGEHGTGIICQAANSVIVRSPPLGHSRISFDNGIDNGHQRRKDSAPWPVR</sequence>
<dbReference type="Proteomes" id="UP001148614">
    <property type="component" value="Unassembled WGS sequence"/>
</dbReference>
<feature type="region of interest" description="Disordered" evidence="1">
    <location>
        <begin position="1"/>
        <end position="29"/>
    </location>
</feature>
<accession>A0A9W8N936</accession>
<proteinExistence type="predicted"/>
<protein>
    <submittedName>
        <fullName evidence="2">Uncharacterized protein</fullName>
    </submittedName>
</protein>